<protein>
    <recommendedName>
        <fullName evidence="1">Calcineurin-like phosphoesterase domain-containing protein</fullName>
    </recommendedName>
</protein>
<accession>A0A1B2EZ85</accession>
<reference evidence="2" key="1">
    <citation type="submission" date="2016-07" db="EMBL/GenBank/DDBJ databases">
        <title>Microvirga ossetica sp. nov. a new species of rhizobia isolated from root nodules of the legume species Vicia alpestris Steven originated from North Ossetia region in the Caucasus.</title>
        <authorList>
            <person name="Safronova V.I."/>
            <person name="Kuznetsova I.G."/>
            <person name="Sazanova A.L."/>
            <person name="Belimov A."/>
            <person name="Andronov E."/>
            <person name="Osledkin Y.S."/>
            <person name="Onishchuk O.P."/>
            <person name="Kurchak O.N."/>
            <person name="Shaposhnikov A.I."/>
            <person name="Willems A."/>
            <person name="Tikhonovich I.A."/>
        </authorList>
    </citation>
    <scope>NUCLEOTIDE SEQUENCE [LARGE SCALE GENOMIC DNA]</scope>
    <source>
        <strain evidence="2">V5/3M</strain>
        <plasmid evidence="2">unnamed4</plasmid>
    </source>
</reference>
<feature type="domain" description="Calcineurin-like phosphoesterase" evidence="1">
    <location>
        <begin position="4"/>
        <end position="132"/>
    </location>
</feature>
<dbReference type="Pfam" id="PF00149">
    <property type="entry name" value="Metallophos"/>
    <property type="match status" value="1"/>
</dbReference>
<dbReference type="SUPFAM" id="SSF56300">
    <property type="entry name" value="Metallo-dependent phosphatases"/>
    <property type="match status" value="1"/>
</dbReference>
<evidence type="ECO:0000313" key="2">
    <source>
        <dbReference type="EMBL" id="ANY85290.1"/>
    </source>
</evidence>
<name>A0A1B2EZ85_9HYPH</name>
<dbReference type="PANTHER" id="PTHR42850">
    <property type="entry name" value="METALLOPHOSPHOESTERASE"/>
    <property type="match status" value="1"/>
</dbReference>
<keyword evidence="2" id="KW-0614">Plasmid</keyword>
<dbReference type="OrthoDB" id="9807890at2"/>
<dbReference type="RefSeq" id="WP_099516071.1">
    <property type="nucleotide sequence ID" value="NZ_CP016620.1"/>
</dbReference>
<dbReference type="AlphaFoldDB" id="A0A1B2EZ85"/>
<dbReference type="GO" id="GO:0005737">
    <property type="term" value="C:cytoplasm"/>
    <property type="evidence" value="ECO:0007669"/>
    <property type="project" value="TreeGrafter"/>
</dbReference>
<dbReference type="GO" id="GO:0016791">
    <property type="term" value="F:phosphatase activity"/>
    <property type="evidence" value="ECO:0007669"/>
    <property type="project" value="TreeGrafter"/>
</dbReference>
<geneLocation type="plasmid" evidence="2">
    <name>unnamed4</name>
</geneLocation>
<organism evidence="2">
    <name type="scientific">Microvirga ossetica</name>
    <dbReference type="NCBI Taxonomy" id="1882682"/>
    <lineage>
        <taxon>Bacteria</taxon>
        <taxon>Pseudomonadati</taxon>
        <taxon>Pseudomonadota</taxon>
        <taxon>Alphaproteobacteria</taxon>
        <taxon>Hyphomicrobiales</taxon>
        <taxon>Methylobacteriaceae</taxon>
        <taxon>Microvirga</taxon>
    </lineage>
</organism>
<dbReference type="Gene3D" id="3.60.21.10">
    <property type="match status" value="1"/>
</dbReference>
<gene>
    <name evidence="2" type="ORF">BB934_44815</name>
</gene>
<dbReference type="InterPro" id="IPR004843">
    <property type="entry name" value="Calcineurin-like_PHP"/>
</dbReference>
<sequence length="304" mass="34319">MYDIIGDIHGHVEALQALLLKLGYRERNGAWRHPERTAIFVGDLIDRGPHQIETVRLVRDMVEAGAARITLGNHEYNALLWATPDPEHPGEFMRRHIEKHRHQHRAFLEAVGDGSKLHEECLRFFETFPLWLDLPGLSVVHACWHPVMQERLRPNLVDETAPRERLAVLARKGSDTEEALEILLKGVEEKLPDPMSFMDKDGHERREVRLRWWLGPGATFRAAALIDEATLKHLPETPVPGAALLGVASGPPRFFGHYWMKGEPILMSPRAVCVDWSIAAGGILAAYRFDGEPELSADRFVTAA</sequence>
<dbReference type="KEGG" id="moc:BB934_44815"/>
<evidence type="ECO:0000259" key="1">
    <source>
        <dbReference type="Pfam" id="PF00149"/>
    </source>
</evidence>
<dbReference type="InterPro" id="IPR050126">
    <property type="entry name" value="Ap4A_hydrolase"/>
</dbReference>
<dbReference type="InterPro" id="IPR029052">
    <property type="entry name" value="Metallo-depent_PP-like"/>
</dbReference>
<proteinExistence type="predicted"/>
<dbReference type="PANTHER" id="PTHR42850:SF7">
    <property type="entry name" value="BIS(5'-NUCLEOSYL)-TETRAPHOSPHATASE PRPE [ASYMMETRICAL]"/>
    <property type="match status" value="1"/>
</dbReference>
<dbReference type="EMBL" id="CP016620">
    <property type="protein sequence ID" value="ANY85290.1"/>
    <property type="molecule type" value="Genomic_DNA"/>
</dbReference>